<dbReference type="Pfam" id="PF01098">
    <property type="entry name" value="FTSW_RODA_SPOVE"/>
    <property type="match status" value="1"/>
</dbReference>
<evidence type="ECO:0000256" key="16">
    <source>
        <dbReference type="ARBA" id="ARBA00049966"/>
    </source>
</evidence>
<feature type="transmembrane region" description="Helical" evidence="18">
    <location>
        <begin position="40"/>
        <end position="63"/>
    </location>
</feature>
<keyword evidence="7 18" id="KW-1133">Transmembrane helix</keyword>
<feature type="transmembrane region" description="Helical" evidence="18">
    <location>
        <begin position="171"/>
        <end position="188"/>
    </location>
</feature>
<evidence type="ECO:0000256" key="10">
    <source>
        <dbReference type="ARBA" id="ARBA00033270"/>
    </source>
</evidence>
<evidence type="ECO:0000256" key="18">
    <source>
        <dbReference type="SAM" id="Phobius"/>
    </source>
</evidence>
<evidence type="ECO:0000256" key="6">
    <source>
        <dbReference type="ARBA" id="ARBA00022984"/>
    </source>
</evidence>
<feature type="transmembrane region" description="Helical" evidence="18">
    <location>
        <begin position="112"/>
        <end position="130"/>
    </location>
</feature>
<comment type="similarity">
    <text evidence="11">Belongs to the SEDS family. FtsW subfamily.</text>
</comment>
<comment type="catalytic activity">
    <reaction evidence="15">
        <text>[GlcNAc-(1-&gt;4)-Mur2Ac(oyl-L-Ala-gamma-D-Glu-L-Lys-D-Ala-D-Ala)](n)-di-trans,octa-cis-undecaprenyl diphosphate + beta-D-GlcNAc-(1-&gt;4)-Mur2Ac(oyl-L-Ala-gamma-D-Glu-L-Lys-D-Ala-D-Ala)-di-trans,octa-cis-undecaprenyl diphosphate = [GlcNAc-(1-&gt;4)-Mur2Ac(oyl-L-Ala-gamma-D-Glu-L-Lys-D-Ala-D-Ala)](n+1)-di-trans,octa-cis-undecaprenyl diphosphate + di-trans,octa-cis-undecaprenyl diphosphate + H(+)</text>
        <dbReference type="Rhea" id="RHEA:23708"/>
        <dbReference type="Rhea" id="RHEA-COMP:9602"/>
        <dbReference type="Rhea" id="RHEA-COMP:9603"/>
        <dbReference type="ChEBI" id="CHEBI:15378"/>
        <dbReference type="ChEBI" id="CHEBI:58405"/>
        <dbReference type="ChEBI" id="CHEBI:60033"/>
        <dbReference type="ChEBI" id="CHEBI:78435"/>
        <dbReference type="EC" id="2.4.99.28"/>
    </reaction>
</comment>
<evidence type="ECO:0000256" key="14">
    <source>
        <dbReference type="ARBA" id="ARBA00044770"/>
    </source>
</evidence>
<dbReference type="EMBL" id="SGXF01000003">
    <property type="protein sequence ID" value="RZT00685.1"/>
    <property type="molecule type" value="Genomic_DNA"/>
</dbReference>
<keyword evidence="2" id="KW-0328">Glycosyltransferase</keyword>
<keyword evidence="6" id="KW-0573">Peptidoglycan synthesis</keyword>
<dbReference type="AlphaFoldDB" id="A0A4Q7PJ83"/>
<evidence type="ECO:0000313" key="20">
    <source>
        <dbReference type="Proteomes" id="UP000292927"/>
    </source>
</evidence>
<dbReference type="GO" id="GO:0008360">
    <property type="term" value="P:regulation of cell shape"/>
    <property type="evidence" value="ECO:0007669"/>
    <property type="project" value="UniProtKB-KW"/>
</dbReference>
<organism evidence="19 20">
    <name type="scientific">Cuneatibacter caecimuris</name>
    <dbReference type="NCBI Taxonomy" id="1796618"/>
    <lineage>
        <taxon>Bacteria</taxon>
        <taxon>Bacillati</taxon>
        <taxon>Bacillota</taxon>
        <taxon>Clostridia</taxon>
        <taxon>Lachnospirales</taxon>
        <taxon>Lachnospiraceae</taxon>
        <taxon>Cuneatibacter</taxon>
    </lineage>
</organism>
<feature type="transmembrane region" description="Helical" evidence="18">
    <location>
        <begin position="216"/>
        <end position="233"/>
    </location>
</feature>
<evidence type="ECO:0000256" key="8">
    <source>
        <dbReference type="ARBA" id="ARBA00023136"/>
    </source>
</evidence>
<evidence type="ECO:0000256" key="17">
    <source>
        <dbReference type="SAM" id="MobiDB-lite"/>
    </source>
</evidence>
<evidence type="ECO:0000256" key="12">
    <source>
        <dbReference type="ARBA" id="ARBA00041185"/>
    </source>
</evidence>
<feature type="transmembrane region" description="Helical" evidence="18">
    <location>
        <begin position="310"/>
        <end position="331"/>
    </location>
</feature>
<protein>
    <recommendedName>
        <fullName evidence="12">Probable peptidoglycan glycosyltransferase FtsW</fullName>
        <ecNumber evidence="14">2.4.99.28</ecNumber>
    </recommendedName>
    <alternativeName>
        <fullName evidence="13">Cell division protein FtsW</fullName>
    </alternativeName>
    <alternativeName>
        <fullName evidence="10">Cell wall polymerase</fullName>
    </alternativeName>
    <alternativeName>
        <fullName evidence="9">Peptidoglycan polymerase</fullName>
    </alternativeName>
</protein>
<dbReference type="Proteomes" id="UP000292927">
    <property type="component" value="Unassembled WGS sequence"/>
</dbReference>
<dbReference type="RefSeq" id="WP_243647565.1">
    <property type="nucleotide sequence ID" value="NZ_SGXF01000003.1"/>
</dbReference>
<feature type="transmembrane region" description="Helical" evidence="18">
    <location>
        <begin position="142"/>
        <end position="162"/>
    </location>
</feature>
<keyword evidence="3" id="KW-0808">Transferase</keyword>
<evidence type="ECO:0000256" key="13">
    <source>
        <dbReference type="ARBA" id="ARBA00041418"/>
    </source>
</evidence>
<evidence type="ECO:0000256" key="2">
    <source>
        <dbReference type="ARBA" id="ARBA00022676"/>
    </source>
</evidence>
<feature type="region of interest" description="Disordered" evidence="17">
    <location>
        <begin position="1"/>
        <end position="31"/>
    </location>
</feature>
<dbReference type="GO" id="GO:0005886">
    <property type="term" value="C:plasma membrane"/>
    <property type="evidence" value="ECO:0007669"/>
    <property type="project" value="TreeGrafter"/>
</dbReference>
<comment type="function">
    <text evidence="16">Peptidoglycan polymerase that is essential for cell division.</text>
</comment>
<evidence type="ECO:0000256" key="11">
    <source>
        <dbReference type="ARBA" id="ARBA00038053"/>
    </source>
</evidence>
<dbReference type="PANTHER" id="PTHR30474:SF2">
    <property type="entry name" value="PEPTIDOGLYCAN GLYCOSYLTRANSFERASE FTSW-RELATED"/>
    <property type="match status" value="1"/>
</dbReference>
<name>A0A4Q7PJ83_9FIRM</name>
<dbReference type="InterPro" id="IPR001182">
    <property type="entry name" value="FtsW/RodA"/>
</dbReference>
<evidence type="ECO:0000256" key="3">
    <source>
        <dbReference type="ARBA" id="ARBA00022679"/>
    </source>
</evidence>
<feature type="transmembrane region" description="Helical" evidence="18">
    <location>
        <begin position="194"/>
        <end position="211"/>
    </location>
</feature>
<feature type="transmembrane region" description="Helical" evidence="18">
    <location>
        <begin position="376"/>
        <end position="397"/>
    </location>
</feature>
<feature type="transmembrane region" description="Helical" evidence="18">
    <location>
        <begin position="83"/>
        <end position="100"/>
    </location>
</feature>
<keyword evidence="19" id="KW-0131">Cell cycle</keyword>
<proteinExistence type="inferred from homology"/>
<dbReference type="GO" id="GO:0051301">
    <property type="term" value="P:cell division"/>
    <property type="evidence" value="ECO:0007669"/>
    <property type="project" value="UniProtKB-KW"/>
</dbReference>
<keyword evidence="8 18" id="KW-0472">Membrane</keyword>
<dbReference type="GO" id="GO:0032153">
    <property type="term" value="C:cell division site"/>
    <property type="evidence" value="ECO:0007669"/>
    <property type="project" value="TreeGrafter"/>
</dbReference>
<evidence type="ECO:0000256" key="15">
    <source>
        <dbReference type="ARBA" id="ARBA00049902"/>
    </source>
</evidence>
<comment type="caution">
    <text evidence="19">The sequence shown here is derived from an EMBL/GenBank/DDBJ whole genome shotgun (WGS) entry which is preliminary data.</text>
</comment>
<dbReference type="PANTHER" id="PTHR30474">
    <property type="entry name" value="CELL CYCLE PROTEIN"/>
    <property type="match status" value="1"/>
</dbReference>
<keyword evidence="19" id="KW-0132">Cell division</keyword>
<evidence type="ECO:0000256" key="9">
    <source>
        <dbReference type="ARBA" id="ARBA00032370"/>
    </source>
</evidence>
<dbReference type="GO" id="GO:0009252">
    <property type="term" value="P:peptidoglycan biosynthetic process"/>
    <property type="evidence" value="ECO:0007669"/>
    <property type="project" value="UniProtKB-KW"/>
</dbReference>
<dbReference type="GO" id="GO:0015648">
    <property type="term" value="F:lipid-linked peptidoglycan transporter activity"/>
    <property type="evidence" value="ECO:0007669"/>
    <property type="project" value="TreeGrafter"/>
</dbReference>
<feature type="transmembrane region" description="Helical" evidence="18">
    <location>
        <begin position="343"/>
        <end position="364"/>
    </location>
</feature>
<comment type="subcellular location">
    <subcellularLocation>
        <location evidence="1">Membrane</location>
        <topology evidence="1">Multi-pass membrane protein</topology>
    </subcellularLocation>
</comment>
<evidence type="ECO:0000256" key="4">
    <source>
        <dbReference type="ARBA" id="ARBA00022692"/>
    </source>
</evidence>
<dbReference type="GO" id="GO:0008955">
    <property type="term" value="F:peptidoglycan glycosyltransferase activity"/>
    <property type="evidence" value="ECO:0007669"/>
    <property type="project" value="UniProtKB-EC"/>
</dbReference>
<dbReference type="EC" id="2.4.99.28" evidence="14"/>
<gene>
    <name evidence="19" type="ORF">EV209_2009</name>
</gene>
<accession>A0A4Q7PJ83</accession>
<keyword evidence="5" id="KW-0133">Cell shape</keyword>
<reference evidence="19 20" key="1">
    <citation type="submission" date="2019-02" db="EMBL/GenBank/DDBJ databases">
        <title>Genomic Encyclopedia of Type Strains, Phase IV (KMG-IV): sequencing the most valuable type-strain genomes for metagenomic binning, comparative biology and taxonomic classification.</title>
        <authorList>
            <person name="Goeker M."/>
        </authorList>
    </citation>
    <scope>NUCLEOTIDE SEQUENCE [LARGE SCALE GENOMIC DNA]</scope>
    <source>
        <strain evidence="19 20">DSM 29486</strain>
    </source>
</reference>
<evidence type="ECO:0000256" key="1">
    <source>
        <dbReference type="ARBA" id="ARBA00004141"/>
    </source>
</evidence>
<evidence type="ECO:0000256" key="7">
    <source>
        <dbReference type="ARBA" id="ARBA00022989"/>
    </source>
</evidence>
<sequence>MEHNGERPGARAGQNRQVRNMGSRPSGAKTRRPVARKQGYFDYSLLFIVIFLCCFGLVMLYSTTAYTDMIAHKGDMFYTVKKQAVFMLLAFGVMLLVSRIDYHFWIMLAKYGYIISLVLSVAVIFVGKSAKGKARWFELGPISFQPAELVKIALIVALAAFLNKMYPYLKTVRVLLVTAFLVILLAIPVTVNNLSSGIIIMGIGFLMAFVASKQRWLFAAVIVVGLGAVVLAYQTGLLEHFLHGYQMDRINAWLNPTNYEKDEGYQILQGLYAIGSGGLFGRGLGQSVQKLGFLPEAQNDMIFGIICEELGLFGAVLVIALFVMMIWRFMFIANNAPDFTGSMLATGVMAHMAIQVLLNIAVVTNTMPNTGVTLPFISYGGTSLMFLMVEIGLVLNVSNQIQAKS</sequence>
<evidence type="ECO:0000256" key="5">
    <source>
        <dbReference type="ARBA" id="ARBA00022960"/>
    </source>
</evidence>
<evidence type="ECO:0000313" key="19">
    <source>
        <dbReference type="EMBL" id="RZT00685.1"/>
    </source>
</evidence>
<keyword evidence="20" id="KW-1185">Reference proteome</keyword>
<keyword evidence="4 18" id="KW-0812">Transmembrane</keyword>